<evidence type="ECO:0000256" key="6">
    <source>
        <dbReference type="ARBA" id="ARBA00022737"/>
    </source>
</evidence>
<dbReference type="InterPro" id="IPR050800">
    <property type="entry name" value="ARTD/PARP"/>
</dbReference>
<evidence type="ECO:0000256" key="8">
    <source>
        <dbReference type="ARBA" id="ARBA00022771"/>
    </source>
</evidence>
<keyword evidence="6" id="KW-0677">Repeat</keyword>
<feature type="compositionally biased region" description="Acidic residues" evidence="16">
    <location>
        <begin position="150"/>
        <end position="162"/>
    </location>
</feature>
<dbReference type="PROSITE" id="PS51977">
    <property type="entry name" value="WGR"/>
    <property type="match status" value="1"/>
</dbReference>
<keyword evidence="3 15" id="KW-0808">Transferase</keyword>
<evidence type="ECO:0000256" key="10">
    <source>
        <dbReference type="ARBA" id="ARBA00023027"/>
    </source>
</evidence>
<evidence type="ECO:0000313" key="20">
    <source>
        <dbReference type="EMBL" id="KAK5953158.1"/>
    </source>
</evidence>
<feature type="region of interest" description="Disordered" evidence="16">
    <location>
        <begin position="1"/>
        <end position="38"/>
    </location>
</feature>
<evidence type="ECO:0000313" key="21">
    <source>
        <dbReference type="Proteomes" id="UP001316803"/>
    </source>
</evidence>
<keyword evidence="9" id="KW-0862">Zinc</keyword>
<evidence type="ECO:0000256" key="5">
    <source>
        <dbReference type="ARBA" id="ARBA00022723"/>
    </source>
</evidence>
<dbReference type="CDD" id="cd01437">
    <property type="entry name" value="parp_like"/>
    <property type="match status" value="1"/>
</dbReference>
<organism evidence="20 21">
    <name type="scientific">Knufia fluminis</name>
    <dbReference type="NCBI Taxonomy" id="191047"/>
    <lineage>
        <taxon>Eukaryota</taxon>
        <taxon>Fungi</taxon>
        <taxon>Dikarya</taxon>
        <taxon>Ascomycota</taxon>
        <taxon>Pezizomycotina</taxon>
        <taxon>Eurotiomycetes</taxon>
        <taxon>Chaetothyriomycetidae</taxon>
        <taxon>Chaetothyriales</taxon>
        <taxon>Trichomeriaceae</taxon>
        <taxon>Knufia</taxon>
    </lineage>
</organism>
<keyword evidence="11" id="KW-0238">DNA-binding</keyword>
<evidence type="ECO:0000256" key="4">
    <source>
        <dbReference type="ARBA" id="ARBA00022695"/>
    </source>
</evidence>
<dbReference type="GO" id="GO:0006302">
    <property type="term" value="P:double-strand break repair"/>
    <property type="evidence" value="ECO:0007669"/>
    <property type="project" value="TreeGrafter"/>
</dbReference>
<evidence type="ECO:0000256" key="11">
    <source>
        <dbReference type="ARBA" id="ARBA00023125"/>
    </source>
</evidence>
<evidence type="ECO:0000256" key="7">
    <source>
        <dbReference type="ARBA" id="ARBA00022765"/>
    </source>
</evidence>
<feature type="compositionally biased region" description="Basic and acidic residues" evidence="16">
    <location>
        <begin position="28"/>
        <end position="38"/>
    </location>
</feature>
<keyword evidence="2 15" id="KW-0328">Glycosyltransferase</keyword>
<dbReference type="GO" id="GO:1990404">
    <property type="term" value="F:NAD+-protein mono-ADP-ribosyltransferase activity"/>
    <property type="evidence" value="ECO:0007669"/>
    <property type="project" value="TreeGrafter"/>
</dbReference>
<dbReference type="GO" id="GO:0003950">
    <property type="term" value="F:NAD+ poly-ADP-ribosyltransferase activity"/>
    <property type="evidence" value="ECO:0007669"/>
    <property type="project" value="UniProtKB-UniRule"/>
</dbReference>
<dbReference type="Gene3D" id="1.20.142.10">
    <property type="entry name" value="Poly(ADP-ribose) polymerase, regulatory domain"/>
    <property type="match status" value="1"/>
</dbReference>
<dbReference type="FunFam" id="1.20.142.10:FF:000002">
    <property type="entry name" value="Poly [ADP-ribose] polymerase"/>
    <property type="match status" value="1"/>
</dbReference>
<feature type="region of interest" description="Disordered" evidence="16">
    <location>
        <begin position="150"/>
        <end position="169"/>
    </location>
</feature>
<protein>
    <recommendedName>
        <fullName evidence="15">Poly [ADP-ribose] polymerase</fullName>
        <shortName evidence="15">PARP</shortName>
        <ecNumber evidence="15">2.4.2.-</ecNumber>
    </recommendedName>
</protein>
<evidence type="ECO:0000256" key="14">
    <source>
        <dbReference type="ARBA" id="ARBA00033987"/>
    </source>
</evidence>
<dbReference type="GO" id="GO:0003677">
    <property type="term" value="F:DNA binding"/>
    <property type="evidence" value="ECO:0007669"/>
    <property type="project" value="UniProtKB-KW"/>
</dbReference>
<evidence type="ECO:0000259" key="17">
    <source>
        <dbReference type="PROSITE" id="PS51059"/>
    </source>
</evidence>
<dbReference type="Pfam" id="PF00644">
    <property type="entry name" value="PARP"/>
    <property type="match status" value="1"/>
</dbReference>
<dbReference type="InterPro" id="IPR004102">
    <property type="entry name" value="Poly(ADP-ribose)pol_reg_dom"/>
</dbReference>
<evidence type="ECO:0000259" key="19">
    <source>
        <dbReference type="PROSITE" id="PS51977"/>
    </source>
</evidence>
<name>A0AAN8EVK0_9EURO</name>
<dbReference type="Pfam" id="PF02877">
    <property type="entry name" value="PARP_reg"/>
    <property type="match status" value="1"/>
</dbReference>
<dbReference type="PROSITE" id="PS51059">
    <property type="entry name" value="PARP_CATALYTIC"/>
    <property type="match status" value="1"/>
</dbReference>
<accession>A0AAN8EVK0</accession>
<comment type="similarity">
    <text evidence="13">Belongs to the ARTD/PARP family.</text>
</comment>
<dbReference type="SUPFAM" id="SSF142921">
    <property type="entry name" value="WGR domain-like"/>
    <property type="match status" value="1"/>
</dbReference>
<dbReference type="GO" id="GO:0008270">
    <property type="term" value="F:zinc ion binding"/>
    <property type="evidence" value="ECO:0007669"/>
    <property type="project" value="UniProtKB-KW"/>
</dbReference>
<feature type="compositionally biased region" description="Low complexity" evidence="16">
    <location>
        <begin position="9"/>
        <end position="27"/>
    </location>
</feature>
<keyword evidence="5" id="KW-0479">Metal-binding</keyword>
<feature type="domain" description="PARP catalytic" evidence="17">
    <location>
        <begin position="307"/>
        <end position="539"/>
    </location>
</feature>
<dbReference type="SMART" id="SM00773">
    <property type="entry name" value="WGR"/>
    <property type="match status" value="1"/>
</dbReference>
<dbReference type="InterPro" id="IPR036930">
    <property type="entry name" value="WGR_dom_sf"/>
</dbReference>
<dbReference type="EC" id="2.4.2.-" evidence="15"/>
<evidence type="ECO:0000256" key="1">
    <source>
        <dbReference type="ARBA" id="ARBA00004123"/>
    </source>
</evidence>
<evidence type="ECO:0000256" key="15">
    <source>
        <dbReference type="RuleBase" id="RU362114"/>
    </source>
</evidence>
<reference evidence="20 21" key="1">
    <citation type="submission" date="2022-12" db="EMBL/GenBank/DDBJ databases">
        <title>Genomic features and morphological characterization of a novel Knufia sp. strain isolated from spacecraft assembly facility.</title>
        <authorList>
            <person name="Teixeira M."/>
            <person name="Chander A.M."/>
            <person name="Stajich J.E."/>
            <person name="Venkateswaran K."/>
        </authorList>
    </citation>
    <scope>NUCLEOTIDE SEQUENCE [LARGE SCALE GENOMIC DNA]</scope>
    <source>
        <strain evidence="20 21">FJI-L2-BK-P2</strain>
    </source>
</reference>
<dbReference type="GO" id="GO:0070212">
    <property type="term" value="P:protein poly-ADP-ribosylation"/>
    <property type="evidence" value="ECO:0007669"/>
    <property type="project" value="TreeGrafter"/>
</dbReference>
<keyword evidence="8" id="KW-0863">Zinc-finger</keyword>
<keyword evidence="12" id="KW-0539">Nucleus</keyword>
<evidence type="ECO:0000256" key="12">
    <source>
        <dbReference type="ARBA" id="ARBA00023242"/>
    </source>
</evidence>
<dbReference type="PANTHER" id="PTHR10459:SF60">
    <property type="entry name" value="POLY [ADP-RIBOSE] POLYMERASE 2"/>
    <property type="match status" value="1"/>
</dbReference>
<evidence type="ECO:0000259" key="18">
    <source>
        <dbReference type="PROSITE" id="PS51060"/>
    </source>
</evidence>
<dbReference type="PANTHER" id="PTHR10459">
    <property type="entry name" value="DNA LIGASE"/>
    <property type="match status" value="1"/>
</dbReference>
<proteinExistence type="inferred from homology"/>
<dbReference type="PROSITE" id="PS51060">
    <property type="entry name" value="PARP_ALPHA_HD"/>
    <property type="match status" value="1"/>
</dbReference>
<comment type="catalytic activity">
    <reaction evidence="14">
        <text>NAD(+) + (ADP-D-ribosyl)n-acceptor = nicotinamide + (ADP-D-ribosyl)n+1-acceptor + H(+).</text>
        <dbReference type="EC" id="2.4.2.30"/>
    </reaction>
</comment>
<dbReference type="AlphaFoldDB" id="A0AAN8EVK0"/>
<evidence type="ECO:0000256" key="16">
    <source>
        <dbReference type="SAM" id="MobiDB-lite"/>
    </source>
</evidence>
<comment type="subcellular location">
    <subcellularLocation>
        <location evidence="1">Nucleus</location>
    </subcellularLocation>
</comment>
<feature type="domain" description="WGR" evidence="19">
    <location>
        <begin position="43"/>
        <end position="140"/>
    </location>
</feature>
<dbReference type="SUPFAM" id="SSF47587">
    <property type="entry name" value="Domain of poly(ADP-ribose) polymerase"/>
    <property type="match status" value="1"/>
</dbReference>
<dbReference type="Pfam" id="PF05406">
    <property type="entry name" value="WGR"/>
    <property type="match status" value="1"/>
</dbReference>
<evidence type="ECO:0000256" key="13">
    <source>
        <dbReference type="ARBA" id="ARBA00024347"/>
    </source>
</evidence>
<sequence>MPTTRKRTGATNATGTKKQKTNTGQKKSQPEVKVDEGFNEDAKVHVHIDDDGTIWDASLNLSNVSGNNNKFYALQVLADEKKKSRFYSHTRWGRVGEEGQIKTMEESSLEDAKKDFEKKFKEKTGLEWSDRMDKPKDKKYTYIEKSYEDDDVDEEAGDDEEDSKASVKSELDLPTQRLMELIFNENHFNAVLEEIGYNKDKLPLGKLSKTTLKAGFEQLRELASLVKHPSLAKNKYNRDRKEVIEEWTNKYYSTIPHVFGRNRPPMIDNNDAITKEVAMLDTLTDMEVANTIMKADSTKSKDGASVSRLDQHFKSLKLKELTPLEHKSNEYKELQKLLLNTSSDGHGLRYRLQDIFRVERPGEAERFEKSVKKLKDRQTFLLWHGSRTTNYGGILSQGLRIAPPEAPLNGYAFGKGIYLADCSSKSANYCMSSMSGGTGILLLVEAELSRPLYEIDTGDSNAEEAAKKHNCIATKGIGQEVPLKFKDAGCVHESLKRVQMPDGKLGQNKNHKGGYLQYNEYISYNVEHLKIKYLLKVAM</sequence>
<dbReference type="GO" id="GO:0005730">
    <property type="term" value="C:nucleolus"/>
    <property type="evidence" value="ECO:0007669"/>
    <property type="project" value="TreeGrafter"/>
</dbReference>
<dbReference type="InterPro" id="IPR008893">
    <property type="entry name" value="WGR_domain"/>
</dbReference>
<dbReference type="InterPro" id="IPR036616">
    <property type="entry name" value="Poly(ADP-ribose)pol_reg_dom_sf"/>
</dbReference>
<feature type="domain" description="PARP alpha-helical" evidence="18">
    <location>
        <begin position="168"/>
        <end position="294"/>
    </location>
</feature>
<dbReference type="GO" id="GO:0016779">
    <property type="term" value="F:nucleotidyltransferase activity"/>
    <property type="evidence" value="ECO:0007669"/>
    <property type="project" value="UniProtKB-KW"/>
</dbReference>
<evidence type="ECO:0000256" key="3">
    <source>
        <dbReference type="ARBA" id="ARBA00022679"/>
    </source>
</evidence>
<dbReference type="InterPro" id="IPR012317">
    <property type="entry name" value="Poly(ADP-ribose)pol_cat_dom"/>
</dbReference>
<dbReference type="SUPFAM" id="SSF56399">
    <property type="entry name" value="ADP-ribosylation"/>
    <property type="match status" value="1"/>
</dbReference>
<keyword evidence="21" id="KW-1185">Reference proteome</keyword>
<evidence type="ECO:0000256" key="2">
    <source>
        <dbReference type="ARBA" id="ARBA00022676"/>
    </source>
</evidence>
<dbReference type="EMBL" id="JAKLMC020000012">
    <property type="protein sequence ID" value="KAK5953158.1"/>
    <property type="molecule type" value="Genomic_DNA"/>
</dbReference>
<keyword evidence="4" id="KW-0548">Nucleotidyltransferase</keyword>
<dbReference type="FunFam" id="2.20.140.10:FF:000001">
    <property type="entry name" value="Poly [ADP-ribose] polymerase"/>
    <property type="match status" value="1"/>
</dbReference>
<gene>
    <name evidence="20" type="ORF">OHC33_005726</name>
</gene>
<dbReference type="Proteomes" id="UP001316803">
    <property type="component" value="Unassembled WGS sequence"/>
</dbReference>
<comment type="caution">
    <text evidence="20">The sequence shown here is derived from an EMBL/GenBank/DDBJ whole genome shotgun (WGS) entry which is preliminary data.</text>
</comment>
<evidence type="ECO:0000256" key="9">
    <source>
        <dbReference type="ARBA" id="ARBA00022833"/>
    </source>
</evidence>
<keyword evidence="7" id="KW-0013">ADP-ribosylation</keyword>
<dbReference type="CDD" id="cd07997">
    <property type="entry name" value="WGR_PARP"/>
    <property type="match status" value="1"/>
</dbReference>
<dbReference type="Gene3D" id="3.90.228.10">
    <property type="match status" value="1"/>
</dbReference>
<dbReference type="Gene3D" id="2.20.140.10">
    <property type="entry name" value="WGR domain"/>
    <property type="match status" value="1"/>
</dbReference>
<keyword evidence="10 15" id="KW-0520">NAD</keyword>